<dbReference type="EMBL" id="JABAIL010000016">
    <property type="protein sequence ID" value="NLR94916.1"/>
    <property type="molecule type" value="Genomic_DNA"/>
</dbReference>
<keyword evidence="5" id="KW-0671">Queuosine biosynthesis</keyword>
<keyword evidence="7" id="KW-0067">ATP-binding</keyword>
<evidence type="ECO:0000256" key="2">
    <source>
        <dbReference type="ARBA" id="ARBA00022598"/>
    </source>
</evidence>
<dbReference type="Gene3D" id="3.40.50.620">
    <property type="entry name" value="HUPs"/>
    <property type="match status" value="1"/>
</dbReference>
<dbReference type="PANTHER" id="PTHR42914">
    <property type="entry name" value="7-CYANO-7-DEAZAGUANINE SYNTHASE"/>
    <property type="match status" value="1"/>
</dbReference>
<evidence type="ECO:0000256" key="1">
    <source>
        <dbReference type="ARBA" id="ARBA00005061"/>
    </source>
</evidence>
<evidence type="ECO:0000256" key="5">
    <source>
        <dbReference type="ARBA" id="ARBA00022785"/>
    </source>
</evidence>
<evidence type="ECO:0000256" key="10">
    <source>
        <dbReference type="ARBA" id="ARBA00047890"/>
    </source>
</evidence>
<keyword evidence="6" id="KW-0862">Zinc</keyword>
<dbReference type="InterPro" id="IPR018317">
    <property type="entry name" value="QueC"/>
</dbReference>
<evidence type="ECO:0000256" key="6">
    <source>
        <dbReference type="ARBA" id="ARBA00022833"/>
    </source>
</evidence>
<proteinExistence type="inferred from homology"/>
<name>A0A7X8SR76_9BACT</name>
<evidence type="ECO:0000256" key="8">
    <source>
        <dbReference type="ARBA" id="ARBA00037993"/>
    </source>
</evidence>
<dbReference type="Proteomes" id="UP000585050">
    <property type="component" value="Unassembled WGS sequence"/>
</dbReference>
<evidence type="ECO:0000256" key="9">
    <source>
        <dbReference type="ARBA" id="ARBA00039149"/>
    </source>
</evidence>
<organism evidence="11 12">
    <name type="scientific">Flammeovirga agarivorans</name>
    <dbReference type="NCBI Taxonomy" id="2726742"/>
    <lineage>
        <taxon>Bacteria</taxon>
        <taxon>Pseudomonadati</taxon>
        <taxon>Bacteroidota</taxon>
        <taxon>Cytophagia</taxon>
        <taxon>Cytophagales</taxon>
        <taxon>Flammeovirgaceae</taxon>
        <taxon>Flammeovirga</taxon>
    </lineage>
</organism>
<accession>A0A7X8SR76</accession>
<dbReference type="EC" id="6.3.4.20" evidence="9"/>
<keyword evidence="4" id="KW-0547">Nucleotide-binding</keyword>
<comment type="pathway">
    <text evidence="1">Purine metabolism; 7-cyano-7-deazaguanine biosynthesis.</text>
</comment>
<dbReference type="InterPro" id="IPR014729">
    <property type="entry name" value="Rossmann-like_a/b/a_fold"/>
</dbReference>
<reference evidence="11 12" key="1">
    <citation type="submission" date="2020-04" db="EMBL/GenBank/DDBJ databases">
        <title>Flammeovirga sp. SR4, a novel species isolated from seawater.</title>
        <authorList>
            <person name="Wang X."/>
        </authorList>
    </citation>
    <scope>NUCLEOTIDE SEQUENCE [LARGE SCALE GENOMIC DNA]</scope>
    <source>
        <strain evidence="11 12">SR4</strain>
    </source>
</reference>
<dbReference type="AlphaFoldDB" id="A0A7X8SR76"/>
<evidence type="ECO:0000256" key="7">
    <source>
        <dbReference type="ARBA" id="ARBA00022840"/>
    </source>
</evidence>
<keyword evidence="12" id="KW-1185">Reference proteome</keyword>
<dbReference type="GO" id="GO:0008616">
    <property type="term" value="P:tRNA queuosine(34) biosynthetic process"/>
    <property type="evidence" value="ECO:0007669"/>
    <property type="project" value="UniProtKB-KW"/>
</dbReference>
<comment type="catalytic activity">
    <reaction evidence="10">
        <text>7-carboxy-7-carbaguanine + NH4(+) + 2 ATP = 7-cyano-7-carbaguanine + 2 AMP + 2 diphosphate + 2 H(+)</text>
        <dbReference type="Rhea" id="RHEA:27982"/>
        <dbReference type="ChEBI" id="CHEBI:15378"/>
        <dbReference type="ChEBI" id="CHEBI:28938"/>
        <dbReference type="ChEBI" id="CHEBI:30616"/>
        <dbReference type="ChEBI" id="CHEBI:33019"/>
        <dbReference type="ChEBI" id="CHEBI:45075"/>
        <dbReference type="ChEBI" id="CHEBI:61036"/>
        <dbReference type="ChEBI" id="CHEBI:456215"/>
        <dbReference type="EC" id="6.3.4.20"/>
    </reaction>
</comment>
<protein>
    <recommendedName>
        <fullName evidence="9">7-cyano-7-deazaguanine synthase</fullName>
        <ecNumber evidence="9">6.3.4.20</ecNumber>
    </recommendedName>
</protein>
<comment type="caution">
    <text evidence="11">The sequence shown here is derived from an EMBL/GenBank/DDBJ whole genome shotgun (WGS) entry which is preliminary data.</text>
</comment>
<gene>
    <name evidence="11" type="ORF">HGP29_27165</name>
</gene>
<evidence type="ECO:0000313" key="11">
    <source>
        <dbReference type="EMBL" id="NLR94916.1"/>
    </source>
</evidence>
<dbReference type="RefSeq" id="WP_168885626.1">
    <property type="nucleotide sequence ID" value="NZ_JABAIL010000016.1"/>
</dbReference>
<evidence type="ECO:0000256" key="4">
    <source>
        <dbReference type="ARBA" id="ARBA00022741"/>
    </source>
</evidence>
<dbReference type="GO" id="GO:0046872">
    <property type="term" value="F:metal ion binding"/>
    <property type="evidence" value="ECO:0007669"/>
    <property type="project" value="UniProtKB-KW"/>
</dbReference>
<keyword evidence="2" id="KW-0436">Ligase</keyword>
<dbReference type="Pfam" id="PF06508">
    <property type="entry name" value="QueC"/>
    <property type="match status" value="1"/>
</dbReference>
<dbReference type="GO" id="GO:0005524">
    <property type="term" value="F:ATP binding"/>
    <property type="evidence" value="ECO:0007669"/>
    <property type="project" value="UniProtKB-KW"/>
</dbReference>
<comment type="similarity">
    <text evidence="8">Belongs to the QueC family.</text>
</comment>
<keyword evidence="3" id="KW-0479">Metal-binding</keyword>
<dbReference type="SUPFAM" id="SSF52402">
    <property type="entry name" value="Adenine nucleotide alpha hydrolases-like"/>
    <property type="match status" value="1"/>
</dbReference>
<dbReference type="PANTHER" id="PTHR42914:SF1">
    <property type="entry name" value="7-CYANO-7-DEAZAGUANINE SYNTHASE"/>
    <property type="match status" value="1"/>
</dbReference>
<dbReference type="GO" id="GO:0016874">
    <property type="term" value="F:ligase activity"/>
    <property type="evidence" value="ECO:0007669"/>
    <property type="project" value="UniProtKB-KW"/>
</dbReference>
<sequence>MSHKYEPKVLLYSGGFDSFLLRKRLRESLEPLTLLHFNVGVDYSKREQEQVRNQIYAPNEDLKINDTFRMESEANHYVPLRNIYFFLKAFEHAPKVFVGTTVFDFFRDTNEDILKAVENFMKVYYYNVPKPENWKGFSPEVISPHKDLSKSEALNLCLEENVVTEKEISELISCYAPTTDKGCGKCSACVRKAVALANNDIGIDCFDQDVKPHIEALYKDQLEYMSTFSLFDQWQEEYEKALDK</sequence>
<evidence type="ECO:0000313" key="12">
    <source>
        <dbReference type="Proteomes" id="UP000585050"/>
    </source>
</evidence>
<evidence type="ECO:0000256" key="3">
    <source>
        <dbReference type="ARBA" id="ARBA00022723"/>
    </source>
</evidence>